<evidence type="ECO:0000313" key="1">
    <source>
        <dbReference type="EMBL" id="OAT52168.1"/>
    </source>
</evidence>
<dbReference type="AlphaFoldDB" id="A0A1B7JW93"/>
<keyword evidence="2" id="KW-1185">Reference proteome</keyword>
<dbReference type="RefSeq" id="WP_064546144.1">
    <property type="nucleotide sequence ID" value="NZ_LXEU01000051.1"/>
</dbReference>
<protein>
    <submittedName>
        <fullName evidence="1">Uncharacterized protein</fullName>
    </submittedName>
</protein>
<comment type="caution">
    <text evidence="1">The sequence shown here is derived from an EMBL/GenBank/DDBJ whole genome shotgun (WGS) entry which is preliminary data.</text>
</comment>
<gene>
    <name evidence="1" type="ORF">M989_02705</name>
</gene>
<organism evidence="1 2">
    <name type="scientific">Kluyvera georgiana ATCC 51603</name>
    <dbReference type="NCBI Taxonomy" id="1354264"/>
    <lineage>
        <taxon>Bacteria</taxon>
        <taxon>Pseudomonadati</taxon>
        <taxon>Pseudomonadota</taxon>
        <taxon>Gammaproteobacteria</taxon>
        <taxon>Enterobacterales</taxon>
        <taxon>Enterobacteriaceae</taxon>
        <taxon>Kluyvera</taxon>
    </lineage>
</organism>
<accession>A0A1B7JW93</accession>
<reference evidence="1 2" key="1">
    <citation type="submission" date="2016-04" db="EMBL/GenBank/DDBJ databases">
        <title>ATOL: Assembling a taxonomically balanced genome-scale reconstruction of the evolutionary history of the Enterobacteriaceae.</title>
        <authorList>
            <person name="Plunkett G.III."/>
            <person name="Neeno-Eckwall E.C."/>
            <person name="Glasner J.D."/>
            <person name="Perna N.T."/>
        </authorList>
    </citation>
    <scope>NUCLEOTIDE SEQUENCE [LARGE SCALE GENOMIC DNA]</scope>
    <source>
        <strain evidence="1 2">ATCC 51603</strain>
    </source>
</reference>
<dbReference type="Proteomes" id="UP000078386">
    <property type="component" value="Unassembled WGS sequence"/>
</dbReference>
<dbReference type="PATRIC" id="fig|1354264.4.peg.2822"/>
<name>A0A1B7JW93_9ENTR</name>
<dbReference type="EMBL" id="LXEU01000051">
    <property type="protein sequence ID" value="OAT52168.1"/>
    <property type="molecule type" value="Genomic_DNA"/>
</dbReference>
<sequence length="303" mass="33796">MGLMQDATKWVLFLASPEEPEERHVLDLAFGLHCLESAGVSSENIEIYIDGDNRQNIINWMSIGSNNPYEILPTEHFFNTQGTNTHSNLVMFVTGHGGPNGIAGKHDITPYLLLTTLKTMPGLEKAIVYLGQCFAGVFNYIGAGSGRFKSAVERKEADVIFIGATNLHSSLSLSTKENVSSEDDPSKEFNWIANVFLYNVFKWFSKPVDIDGDGRITIIDSYKFAGSYSNIMNKDFRVNSFVASVDLHSVWKDAVKARDAENTPQSAMDLSMIEKRYVNILSNSHTHQECWILNAIPAQFIEV</sequence>
<evidence type="ECO:0000313" key="2">
    <source>
        <dbReference type="Proteomes" id="UP000078386"/>
    </source>
</evidence>
<proteinExistence type="predicted"/>